<evidence type="ECO:0000313" key="2">
    <source>
        <dbReference type="EMBL" id="MEZ0163689.1"/>
    </source>
</evidence>
<accession>A0ABV4GX79</accession>
<protein>
    <submittedName>
        <fullName evidence="2">Uncharacterized protein</fullName>
    </submittedName>
</protein>
<dbReference type="EMBL" id="JBGFTU010000002">
    <property type="protein sequence ID" value="MEZ0163689.1"/>
    <property type="molecule type" value="Genomic_DNA"/>
</dbReference>
<evidence type="ECO:0000256" key="1">
    <source>
        <dbReference type="SAM" id="MobiDB-lite"/>
    </source>
</evidence>
<organism evidence="2 3">
    <name type="scientific">Kineococcus halophytocola</name>
    <dbReference type="NCBI Taxonomy" id="3234027"/>
    <lineage>
        <taxon>Bacteria</taxon>
        <taxon>Bacillati</taxon>
        <taxon>Actinomycetota</taxon>
        <taxon>Actinomycetes</taxon>
        <taxon>Kineosporiales</taxon>
        <taxon>Kineosporiaceae</taxon>
        <taxon>Kineococcus</taxon>
    </lineage>
</organism>
<feature type="compositionally biased region" description="Low complexity" evidence="1">
    <location>
        <begin position="50"/>
        <end position="64"/>
    </location>
</feature>
<evidence type="ECO:0000313" key="3">
    <source>
        <dbReference type="Proteomes" id="UP001565927"/>
    </source>
</evidence>
<proteinExistence type="predicted"/>
<gene>
    <name evidence="2" type="ORF">AB2L27_02785</name>
</gene>
<dbReference type="Proteomes" id="UP001565927">
    <property type="component" value="Unassembled WGS sequence"/>
</dbReference>
<name>A0ABV4GX79_9ACTN</name>
<dbReference type="RefSeq" id="WP_370439938.1">
    <property type="nucleotide sequence ID" value="NZ_JBGFTU010000002.1"/>
</dbReference>
<feature type="compositionally biased region" description="Pro residues" evidence="1">
    <location>
        <begin position="65"/>
        <end position="80"/>
    </location>
</feature>
<sequence length="240" mass="24455">MTDPRTDAGPTPLPRRRGGAPVEAAAPTPPPAPARSSRPRHRAEGPGPEEPLLPAAEPAAAAPAPAVPAPRPAPVPPPVQVAPEPRVSPPAGDFYGPPAPARTAFNPGNASPFQVPRTEAVPRRAGRNPVRTLTTWAAVLVALAIGGKYGYPVVMEQVHRKEIAALTADLEAVGAAQASYVRLYGTYATTVDALGAPRTVSRVSVVTATGSGYCLRGESVAGGVVRYASPARGVTGTPCG</sequence>
<reference evidence="2 3" key="1">
    <citation type="submission" date="2024-07" db="EMBL/GenBank/DDBJ databases">
        <authorList>
            <person name="Thanompreechachai J."/>
            <person name="Duangmal K."/>
        </authorList>
    </citation>
    <scope>NUCLEOTIDE SEQUENCE [LARGE SCALE GENOMIC DNA]</scope>
    <source>
        <strain evidence="2 3">LSe6-4</strain>
    </source>
</reference>
<feature type="region of interest" description="Disordered" evidence="1">
    <location>
        <begin position="1"/>
        <end position="94"/>
    </location>
</feature>
<comment type="caution">
    <text evidence="2">The sequence shown here is derived from an EMBL/GenBank/DDBJ whole genome shotgun (WGS) entry which is preliminary data.</text>
</comment>
<keyword evidence="3" id="KW-1185">Reference proteome</keyword>